<accession>A0A6P2C8V4</accession>
<dbReference type="SUPFAM" id="SSF53335">
    <property type="entry name" value="S-adenosyl-L-methionine-dependent methyltransferases"/>
    <property type="match status" value="1"/>
</dbReference>
<keyword evidence="2 5" id="KW-0808">Transferase</keyword>
<dbReference type="Proteomes" id="UP000460272">
    <property type="component" value="Unassembled WGS sequence"/>
</dbReference>
<sequence length="241" mass="26184">MADAHFEHPRLAMLYDPLDPDRQDLDVYAAMAAEFGACDVLDIGCGTGVLACLLAGRGHAVTGLDPALASLEIARGKPFADRVRWIHGTTAALPAELRTDLVTMTGNVAQVFLTDTDWAAVLDAAHRVLREGGRLVFETRDPDRRAWREWDRAHSYVKTDIPGVGGVEGWHEVTGVTGEFVTFRATYVFASDGAVLTSESTLRFRPKAAVTESLAAAGFTVEEIRDAPDRPGKEFVFIAAR</sequence>
<dbReference type="EMBL" id="RPFW01000001">
    <property type="protein sequence ID" value="TVZ05983.1"/>
    <property type="molecule type" value="Genomic_DNA"/>
</dbReference>
<evidence type="ECO:0000256" key="1">
    <source>
        <dbReference type="ARBA" id="ARBA00022603"/>
    </source>
</evidence>
<evidence type="ECO:0000256" key="2">
    <source>
        <dbReference type="ARBA" id="ARBA00022679"/>
    </source>
</evidence>
<comment type="caution">
    <text evidence="5">The sequence shown here is derived from an EMBL/GenBank/DDBJ whole genome shotgun (WGS) entry which is preliminary data.</text>
</comment>
<dbReference type="GO" id="GO:0032259">
    <property type="term" value="P:methylation"/>
    <property type="evidence" value="ECO:0007669"/>
    <property type="project" value="UniProtKB-KW"/>
</dbReference>
<dbReference type="GO" id="GO:0008168">
    <property type="term" value="F:methyltransferase activity"/>
    <property type="evidence" value="ECO:0007669"/>
    <property type="project" value="UniProtKB-KW"/>
</dbReference>
<evidence type="ECO:0000313" key="5">
    <source>
        <dbReference type="EMBL" id="TVZ05983.1"/>
    </source>
</evidence>
<dbReference type="RefSeq" id="WP_145850736.1">
    <property type="nucleotide sequence ID" value="NZ_RPFW01000001.1"/>
</dbReference>
<name>A0A6P2C8V4_9ACTN</name>
<organism evidence="5 6">
    <name type="scientific">Trebonia kvetii</name>
    <dbReference type="NCBI Taxonomy" id="2480626"/>
    <lineage>
        <taxon>Bacteria</taxon>
        <taxon>Bacillati</taxon>
        <taxon>Actinomycetota</taxon>
        <taxon>Actinomycetes</taxon>
        <taxon>Streptosporangiales</taxon>
        <taxon>Treboniaceae</taxon>
        <taxon>Trebonia</taxon>
    </lineage>
</organism>
<dbReference type="AlphaFoldDB" id="A0A6P2C8V4"/>
<protein>
    <submittedName>
        <fullName evidence="5">Class I SAM-dependent methyltransferase</fullName>
    </submittedName>
</protein>
<dbReference type="PANTHER" id="PTHR43464:SF19">
    <property type="entry name" value="UBIQUINONE BIOSYNTHESIS O-METHYLTRANSFERASE, MITOCHONDRIAL"/>
    <property type="match status" value="1"/>
</dbReference>
<evidence type="ECO:0000259" key="4">
    <source>
        <dbReference type="Pfam" id="PF13649"/>
    </source>
</evidence>
<dbReference type="OrthoDB" id="9811589at2"/>
<keyword evidence="1 5" id="KW-0489">Methyltransferase</keyword>
<keyword evidence="6" id="KW-1185">Reference proteome</keyword>
<feature type="domain" description="Methyltransferase" evidence="4">
    <location>
        <begin position="40"/>
        <end position="133"/>
    </location>
</feature>
<dbReference type="Pfam" id="PF13649">
    <property type="entry name" value="Methyltransf_25"/>
    <property type="match status" value="1"/>
</dbReference>
<dbReference type="InterPro" id="IPR029063">
    <property type="entry name" value="SAM-dependent_MTases_sf"/>
</dbReference>
<dbReference type="PANTHER" id="PTHR43464">
    <property type="entry name" value="METHYLTRANSFERASE"/>
    <property type="match status" value="1"/>
</dbReference>
<proteinExistence type="predicted"/>
<keyword evidence="3" id="KW-0949">S-adenosyl-L-methionine</keyword>
<gene>
    <name evidence="5" type="ORF">EAS64_00455</name>
</gene>
<dbReference type="CDD" id="cd02440">
    <property type="entry name" value="AdoMet_MTases"/>
    <property type="match status" value="1"/>
</dbReference>
<evidence type="ECO:0000313" key="6">
    <source>
        <dbReference type="Proteomes" id="UP000460272"/>
    </source>
</evidence>
<dbReference type="Gene3D" id="3.40.50.150">
    <property type="entry name" value="Vaccinia Virus protein VP39"/>
    <property type="match status" value="1"/>
</dbReference>
<reference evidence="5 6" key="1">
    <citation type="submission" date="2018-11" db="EMBL/GenBank/DDBJ databases">
        <title>Trebonia kvetii gen.nov., sp.nov., a novel acidophilic actinobacterium, and proposal of the new actinobacterial family Treboniaceae fam. nov.</title>
        <authorList>
            <person name="Rapoport D."/>
            <person name="Sagova-Mareckova M."/>
            <person name="Sedlacek I."/>
            <person name="Provaznik J."/>
            <person name="Kralova S."/>
            <person name="Pavlinic D."/>
            <person name="Benes V."/>
            <person name="Kopecky J."/>
        </authorList>
    </citation>
    <scope>NUCLEOTIDE SEQUENCE [LARGE SCALE GENOMIC DNA]</scope>
    <source>
        <strain evidence="5 6">15Tr583</strain>
    </source>
</reference>
<evidence type="ECO:0000256" key="3">
    <source>
        <dbReference type="ARBA" id="ARBA00022691"/>
    </source>
</evidence>
<dbReference type="InterPro" id="IPR041698">
    <property type="entry name" value="Methyltransf_25"/>
</dbReference>